<dbReference type="Proteomes" id="UP000479000">
    <property type="component" value="Unassembled WGS sequence"/>
</dbReference>
<name>A0A6H5FWT3_9HEMI</name>
<organism evidence="1 2">
    <name type="scientific">Nesidiocoris tenuis</name>
    <dbReference type="NCBI Taxonomy" id="355587"/>
    <lineage>
        <taxon>Eukaryota</taxon>
        <taxon>Metazoa</taxon>
        <taxon>Ecdysozoa</taxon>
        <taxon>Arthropoda</taxon>
        <taxon>Hexapoda</taxon>
        <taxon>Insecta</taxon>
        <taxon>Pterygota</taxon>
        <taxon>Neoptera</taxon>
        <taxon>Paraneoptera</taxon>
        <taxon>Hemiptera</taxon>
        <taxon>Heteroptera</taxon>
        <taxon>Panheteroptera</taxon>
        <taxon>Cimicomorpha</taxon>
        <taxon>Miridae</taxon>
        <taxon>Dicyphina</taxon>
        <taxon>Nesidiocoris</taxon>
    </lineage>
</organism>
<proteinExistence type="predicted"/>
<dbReference type="EMBL" id="CADCXU010001638">
    <property type="protein sequence ID" value="CAA9994044.1"/>
    <property type="molecule type" value="Genomic_DNA"/>
</dbReference>
<dbReference type="AlphaFoldDB" id="A0A6H5FWT3"/>
<evidence type="ECO:0000313" key="1">
    <source>
        <dbReference type="EMBL" id="CAA9994044.1"/>
    </source>
</evidence>
<evidence type="ECO:0000313" key="2">
    <source>
        <dbReference type="Proteomes" id="UP000479000"/>
    </source>
</evidence>
<sequence length="138" mass="16419">MERVVLIFLICVASKSVKIKSLRFGNLRIKVWKYCVLSAHHWFYLIFECQFDSEFGYQYEFEDALQTRLQQPAIAMSFHRYDQSLEHIDLWGQLKTPYSPRHPVRRGEGSSNIHRTGHAVLRGTKHFELLPPRRIERD</sequence>
<reference evidence="1 2" key="1">
    <citation type="submission" date="2020-02" db="EMBL/GenBank/DDBJ databases">
        <authorList>
            <person name="Ferguson B K."/>
        </authorList>
    </citation>
    <scope>NUCLEOTIDE SEQUENCE [LARGE SCALE GENOMIC DNA]</scope>
</reference>
<feature type="non-terminal residue" evidence="1">
    <location>
        <position position="138"/>
    </location>
</feature>
<gene>
    <name evidence="1" type="ORF">NTEN_LOCUS864</name>
</gene>
<accession>A0A6H5FWT3</accession>
<protein>
    <submittedName>
        <fullName evidence="1">Uncharacterized protein</fullName>
    </submittedName>
</protein>
<keyword evidence="2" id="KW-1185">Reference proteome</keyword>